<dbReference type="SUPFAM" id="SSF51905">
    <property type="entry name" value="FAD/NAD(P)-binding domain"/>
    <property type="match status" value="1"/>
</dbReference>
<feature type="domain" description="FAD-binding" evidence="5">
    <location>
        <begin position="36"/>
        <end position="378"/>
    </location>
</feature>
<evidence type="ECO:0000313" key="6">
    <source>
        <dbReference type="EMBL" id="KXH46039.1"/>
    </source>
</evidence>
<dbReference type="GO" id="GO:0016709">
    <property type="term" value="F:oxidoreductase activity, acting on paired donors, with incorporation or reduction of molecular oxygen, NAD(P)H as one donor, and incorporation of one atom of oxygen"/>
    <property type="evidence" value="ECO:0007669"/>
    <property type="project" value="UniProtKB-ARBA"/>
</dbReference>
<dbReference type="PANTHER" id="PTHR43004:SF19">
    <property type="entry name" value="BINDING MONOOXYGENASE, PUTATIVE (JCVI)-RELATED"/>
    <property type="match status" value="1"/>
</dbReference>
<keyword evidence="3" id="KW-0274">FAD</keyword>
<dbReference type="PRINTS" id="PR00420">
    <property type="entry name" value="RNGMNOXGNASE"/>
</dbReference>
<dbReference type="Gene3D" id="3.50.50.60">
    <property type="entry name" value="FAD/NAD(P)-binding domain"/>
    <property type="match status" value="1"/>
</dbReference>
<evidence type="ECO:0000256" key="3">
    <source>
        <dbReference type="ARBA" id="ARBA00022827"/>
    </source>
</evidence>
<dbReference type="EMBL" id="JFFI01002021">
    <property type="protein sequence ID" value="KXH46039.1"/>
    <property type="molecule type" value="Genomic_DNA"/>
</dbReference>
<evidence type="ECO:0000259" key="5">
    <source>
        <dbReference type="Pfam" id="PF01494"/>
    </source>
</evidence>
<dbReference type="AlphaFoldDB" id="A0A135TD29"/>
<dbReference type="Proteomes" id="UP000070121">
    <property type="component" value="Unassembled WGS sequence"/>
</dbReference>
<dbReference type="STRING" id="1209931.A0A135TD29"/>
<dbReference type="InterPro" id="IPR050641">
    <property type="entry name" value="RIFMO-like"/>
</dbReference>
<gene>
    <name evidence="6" type="ORF">CSAL01_04257</name>
</gene>
<sequence length="633" mass="70370">MLEIAQLSRPEGAYKVDFSSCNLKPDNVQVGDVSVEVPVLIAGGGPTGLFTAYMLSKHGVKSLLIEKYPERLAAPKAHALSPRTLEICRQYGLDTRAIRKLGSPRDDAYWVNFLTNLTGEKIGVLPYERMDPGVLESTPEPDFEKFVAHYLENDPNVEIRKGVGFVSCEQRGDKVTTVVEERATKRRWTINSRHIVGCDGAKSQVRRFLGIETEGEDGYETMMTIHFNANLRPIVKNGVGMLHWIADPACSGFIIAYDLDGNQVLISNFDSKRHPVESWTEELAHATVSAAIGQDIPIRIMSFRPWVLSRKVAKEYRRGNVFLVGDAAHSFPPTGGLGLNSGLADAHNLAYKVAAVHQGWANPRILDTYETDRRPIAVIAAAQSVKNGKSIFSFLKAIGTADVEDLDEARKRMYEAIHDPAKQDLIAEKVEGQREHFDNVSPSKPQVPLYGRSQDSSQLEIHIGYVYGDKRPPANASDFTPKFQIGARLPHAWIKFTKPNDSYELLQQPIDTSYVKELSNERIEAQRFSTLDLANAGTFALIAPCRAAWSQRFEHCKEILGKGLDSRLQLWGADSDFSFSYDSHRRLFESQGGFSRGSAVLVRPDQHILGCLGPDASAEEIVSLIAIHLDIER</sequence>
<reference evidence="6 7" key="1">
    <citation type="submission" date="2014-02" db="EMBL/GenBank/DDBJ databases">
        <title>The genome sequence of Colletotrichum salicis CBS 607.94.</title>
        <authorList>
            <person name="Baroncelli R."/>
            <person name="Thon M.R."/>
        </authorList>
    </citation>
    <scope>NUCLEOTIDE SEQUENCE [LARGE SCALE GENOMIC DNA]</scope>
    <source>
        <strain evidence="6 7">CBS 607.94</strain>
    </source>
</reference>
<dbReference type="InterPro" id="IPR002938">
    <property type="entry name" value="FAD-bd"/>
</dbReference>
<evidence type="ECO:0000256" key="4">
    <source>
        <dbReference type="ARBA" id="ARBA00023002"/>
    </source>
</evidence>
<keyword evidence="2" id="KW-0285">Flavoprotein</keyword>
<keyword evidence="4" id="KW-0560">Oxidoreductase</keyword>
<dbReference type="OrthoDB" id="2690153at2759"/>
<evidence type="ECO:0000313" key="7">
    <source>
        <dbReference type="Proteomes" id="UP000070121"/>
    </source>
</evidence>
<dbReference type="Gene3D" id="3.40.30.120">
    <property type="match status" value="1"/>
</dbReference>
<dbReference type="GO" id="GO:0071949">
    <property type="term" value="F:FAD binding"/>
    <property type="evidence" value="ECO:0007669"/>
    <property type="project" value="InterPro"/>
</dbReference>
<evidence type="ECO:0000256" key="2">
    <source>
        <dbReference type="ARBA" id="ARBA00022630"/>
    </source>
</evidence>
<dbReference type="Gene3D" id="3.30.9.10">
    <property type="entry name" value="D-Amino Acid Oxidase, subunit A, domain 2"/>
    <property type="match status" value="1"/>
</dbReference>
<comment type="cofactor">
    <cofactor evidence="1">
        <name>FAD</name>
        <dbReference type="ChEBI" id="CHEBI:57692"/>
    </cofactor>
</comment>
<protein>
    <submittedName>
        <fullName evidence="6">FAD binding domain-containing protein</fullName>
    </submittedName>
</protein>
<evidence type="ECO:0000256" key="1">
    <source>
        <dbReference type="ARBA" id="ARBA00001974"/>
    </source>
</evidence>
<proteinExistence type="predicted"/>
<name>A0A135TD29_9PEZI</name>
<keyword evidence="7" id="KW-1185">Reference proteome</keyword>
<dbReference type="PANTHER" id="PTHR43004">
    <property type="entry name" value="TRK SYSTEM POTASSIUM UPTAKE PROTEIN"/>
    <property type="match status" value="1"/>
</dbReference>
<comment type="caution">
    <text evidence="6">The sequence shown here is derived from an EMBL/GenBank/DDBJ whole genome shotgun (WGS) entry which is preliminary data.</text>
</comment>
<dbReference type="InterPro" id="IPR036188">
    <property type="entry name" value="FAD/NAD-bd_sf"/>
</dbReference>
<dbReference type="Pfam" id="PF01494">
    <property type="entry name" value="FAD_binding_3"/>
    <property type="match status" value="1"/>
</dbReference>
<organism evidence="6 7">
    <name type="scientific">Colletotrichum salicis</name>
    <dbReference type="NCBI Taxonomy" id="1209931"/>
    <lineage>
        <taxon>Eukaryota</taxon>
        <taxon>Fungi</taxon>
        <taxon>Dikarya</taxon>
        <taxon>Ascomycota</taxon>
        <taxon>Pezizomycotina</taxon>
        <taxon>Sordariomycetes</taxon>
        <taxon>Hypocreomycetidae</taxon>
        <taxon>Glomerellales</taxon>
        <taxon>Glomerellaceae</taxon>
        <taxon>Colletotrichum</taxon>
        <taxon>Colletotrichum acutatum species complex</taxon>
    </lineage>
</organism>
<accession>A0A135TD29</accession>